<accession>A0A224XBR3</accession>
<dbReference type="Gene3D" id="2.30.39.10">
    <property type="entry name" value="Alpha-1-antitrypsin, domain 1"/>
    <property type="match status" value="1"/>
</dbReference>
<dbReference type="InterPro" id="IPR000215">
    <property type="entry name" value="Serpin_fam"/>
</dbReference>
<comment type="similarity">
    <text evidence="3">Belongs to the serpin family.</text>
</comment>
<dbReference type="InterPro" id="IPR036186">
    <property type="entry name" value="Serpin_sf"/>
</dbReference>
<keyword evidence="2" id="KW-0722">Serine protease inhibitor</keyword>
<dbReference type="SUPFAM" id="SSF56574">
    <property type="entry name" value="Serpins"/>
    <property type="match status" value="1"/>
</dbReference>
<name>A0A224XBR3_9SCOR</name>
<evidence type="ECO:0000256" key="1">
    <source>
        <dbReference type="ARBA" id="ARBA00022690"/>
    </source>
</evidence>
<dbReference type="PANTHER" id="PTHR11461">
    <property type="entry name" value="SERINE PROTEASE INHIBITOR, SERPIN"/>
    <property type="match status" value="1"/>
</dbReference>
<evidence type="ECO:0000256" key="4">
    <source>
        <dbReference type="SAM" id="SignalP"/>
    </source>
</evidence>
<proteinExistence type="inferred from homology"/>
<dbReference type="AlphaFoldDB" id="A0A224XBR3"/>
<evidence type="ECO:0000256" key="2">
    <source>
        <dbReference type="ARBA" id="ARBA00022900"/>
    </source>
</evidence>
<sequence>MQKTILALAGVITVALSSCVPTNNTIDTTDVQSSLPSLQYGSINFALEMFRVLHAGSTTSDNLFFSPVSVWTALVTIYEGSRHQTAKELAEVLGITNTSPAILPSALAAFLRSCKGCREGDQSDLKMANRIYFQEDLEFKLCNQQLQEIIHKIDFKSDPEKARTIINDYVEGETNGKIQELIPPNSVSPLTQMIIANAVYFKGIWRNKFHPSMTRQVRFQQDRESVLSVPMMNTMGTYYYSVSDQMDCQALEIPYTSDGINMLILLPKHSFRGLDTLARTISPERLEALLNSMASREVLVSIPKFKVEQQYELAKPLQKMGLRNLFDPRFSDLSGFTGSRLNLDAIHHKSYIKVNEEGTEAAAATAFVISRTGTHDTGITRFYADRPFLYFIRDSRSNNLLFVGTVKSPHYSEESQRTQGDF</sequence>
<evidence type="ECO:0000313" key="6">
    <source>
        <dbReference type="EMBL" id="JAW07139.1"/>
    </source>
</evidence>
<dbReference type="InterPro" id="IPR042185">
    <property type="entry name" value="Serpin_sf_2"/>
</dbReference>
<dbReference type="InterPro" id="IPR023795">
    <property type="entry name" value="Serpin_CS"/>
</dbReference>
<dbReference type="InterPro" id="IPR042178">
    <property type="entry name" value="Serpin_sf_1"/>
</dbReference>
<dbReference type="EMBL" id="GFBG01000028">
    <property type="protein sequence ID" value="JAW07139.1"/>
    <property type="molecule type" value="Transcribed_RNA"/>
</dbReference>
<feature type="domain" description="Serpin" evidence="5">
    <location>
        <begin position="47"/>
        <end position="409"/>
    </location>
</feature>
<feature type="chain" id="PRO_5012397909" evidence="4">
    <location>
        <begin position="18"/>
        <end position="422"/>
    </location>
</feature>
<dbReference type="Gene3D" id="3.30.497.10">
    <property type="entry name" value="Antithrombin, subunit I, domain 2"/>
    <property type="match status" value="1"/>
</dbReference>
<dbReference type="PANTHER" id="PTHR11461:SF278">
    <property type="entry name" value="SERINE PROTEASE INHIBITOR 88EA"/>
    <property type="match status" value="1"/>
</dbReference>
<dbReference type="PROSITE" id="PS51257">
    <property type="entry name" value="PROKAR_LIPOPROTEIN"/>
    <property type="match status" value="1"/>
</dbReference>
<dbReference type="Pfam" id="PF00079">
    <property type="entry name" value="Serpin"/>
    <property type="match status" value="1"/>
</dbReference>
<dbReference type="SMART" id="SM00093">
    <property type="entry name" value="SERPIN"/>
    <property type="match status" value="1"/>
</dbReference>
<feature type="signal peptide" evidence="4">
    <location>
        <begin position="1"/>
        <end position="17"/>
    </location>
</feature>
<keyword evidence="4" id="KW-0732">Signal</keyword>
<evidence type="ECO:0000259" key="5">
    <source>
        <dbReference type="SMART" id="SM00093"/>
    </source>
</evidence>
<protein>
    <submittedName>
        <fullName evidence="6">Putative Protease inhibitor</fullName>
    </submittedName>
</protein>
<organism evidence="6">
    <name type="scientific">Megacormus gertschi</name>
    <dbReference type="NCBI Taxonomy" id="1843536"/>
    <lineage>
        <taxon>Eukaryota</taxon>
        <taxon>Metazoa</taxon>
        <taxon>Ecdysozoa</taxon>
        <taxon>Arthropoda</taxon>
        <taxon>Chelicerata</taxon>
        <taxon>Arachnida</taxon>
        <taxon>Scorpiones</taxon>
        <taxon>Iurida</taxon>
        <taxon>Chactoidea</taxon>
        <taxon>Euscorpiidae</taxon>
        <taxon>Megacorminae</taxon>
        <taxon>Megacormini</taxon>
        <taxon>Megacormus</taxon>
    </lineage>
</organism>
<reference evidence="6" key="1">
    <citation type="submission" date="2016-10" db="EMBL/GenBank/DDBJ databases">
        <title>Venom proteomic and venom gland transcriptomic analyses of the scorpion Megacormus gertschi Diaz-Najera, 1966 (Scorpiones: Euscorpiidae: Megacorminae).</title>
        <authorList>
            <person name="Santibanez-Lopez C.E."/>
            <person name="Cid-Uribe J.I."/>
            <person name="Zamudio F.Z."/>
            <person name="Batista C.V."/>
            <person name="Ortiz E."/>
            <person name="Possani L.D."/>
        </authorList>
    </citation>
    <scope>NUCLEOTIDE SEQUENCE</scope>
    <source>
        <tissue evidence="6">Venom gland</tissue>
    </source>
</reference>
<dbReference type="InterPro" id="IPR023796">
    <property type="entry name" value="Serpin_dom"/>
</dbReference>
<evidence type="ECO:0000256" key="3">
    <source>
        <dbReference type="RuleBase" id="RU000411"/>
    </source>
</evidence>
<dbReference type="GO" id="GO:0004867">
    <property type="term" value="F:serine-type endopeptidase inhibitor activity"/>
    <property type="evidence" value="ECO:0007669"/>
    <property type="project" value="UniProtKB-KW"/>
</dbReference>
<dbReference type="GO" id="GO:0005615">
    <property type="term" value="C:extracellular space"/>
    <property type="evidence" value="ECO:0007669"/>
    <property type="project" value="InterPro"/>
</dbReference>
<keyword evidence="1" id="KW-0646">Protease inhibitor</keyword>
<dbReference type="PROSITE" id="PS00284">
    <property type="entry name" value="SERPIN"/>
    <property type="match status" value="1"/>
</dbReference>